<accession>A0A6H1ZKB2</accession>
<protein>
    <submittedName>
        <fullName evidence="1">Uncharacterized protein</fullName>
    </submittedName>
</protein>
<gene>
    <name evidence="1" type="ORF">TM448A00751_0009</name>
    <name evidence="2" type="ORF">TM448B01492_0003</name>
</gene>
<dbReference type="EMBL" id="MT144061">
    <property type="protein sequence ID" value="QJA47871.1"/>
    <property type="molecule type" value="Genomic_DNA"/>
</dbReference>
<dbReference type="AlphaFoldDB" id="A0A6H1ZKB2"/>
<organism evidence="1">
    <name type="scientific">viral metagenome</name>
    <dbReference type="NCBI Taxonomy" id="1070528"/>
    <lineage>
        <taxon>unclassified sequences</taxon>
        <taxon>metagenomes</taxon>
        <taxon>organismal metagenomes</taxon>
    </lineage>
</organism>
<reference evidence="1" key="1">
    <citation type="submission" date="2020-03" db="EMBL/GenBank/DDBJ databases">
        <title>The deep terrestrial virosphere.</title>
        <authorList>
            <person name="Holmfeldt K."/>
            <person name="Nilsson E."/>
            <person name="Simone D."/>
            <person name="Lopez-Fernandez M."/>
            <person name="Wu X."/>
            <person name="de Brujin I."/>
            <person name="Lundin D."/>
            <person name="Andersson A."/>
            <person name="Bertilsson S."/>
            <person name="Dopson M."/>
        </authorList>
    </citation>
    <scope>NUCLEOTIDE SEQUENCE</scope>
    <source>
        <strain evidence="1">TM448A00751</strain>
        <strain evidence="2">TM448B01492</strain>
    </source>
</reference>
<evidence type="ECO:0000313" key="2">
    <source>
        <dbReference type="EMBL" id="QJH99103.1"/>
    </source>
</evidence>
<dbReference type="PROSITE" id="PS51257">
    <property type="entry name" value="PROKAR_LIPOPROTEIN"/>
    <property type="match status" value="1"/>
</dbReference>
<dbReference type="EMBL" id="MT144769">
    <property type="protein sequence ID" value="QJH99103.1"/>
    <property type="molecule type" value="Genomic_DNA"/>
</dbReference>
<proteinExistence type="predicted"/>
<sequence length="78" mass="9046">MKFTSILIALLIIIGCVGPAKFTIPDEPTFRQAKVIVFEEGIFFEKKDVEIFVDNVRLLKAYADELRRMLIDIQKDDR</sequence>
<evidence type="ECO:0000313" key="1">
    <source>
        <dbReference type="EMBL" id="QJA47871.1"/>
    </source>
</evidence>
<name>A0A6H1ZKB2_9ZZZZ</name>